<dbReference type="PANTHER" id="PTHR48007">
    <property type="entry name" value="LEUCINE-RICH REPEAT RECEPTOR-LIKE PROTEIN KINASE PXC1"/>
    <property type="match status" value="1"/>
</dbReference>
<dbReference type="Pfam" id="PF07714">
    <property type="entry name" value="PK_Tyr_Ser-Thr"/>
    <property type="match status" value="1"/>
</dbReference>
<dbReference type="InterPro" id="IPR001611">
    <property type="entry name" value="Leu-rich_rpt"/>
</dbReference>
<keyword evidence="5" id="KW-0472">Membrane</keyword>
<dbReference type="PROSITE" id="PS51450">
    <property type="entry name" value="LRR"/>
    <property type="match status" value="2"/>
</dbReference>
<gene>
    <name evidence="7" type="ORF">PROFUN_06035</name>
</gene>
<dbReference type="PROSITE" id="PS00109">
    <property type="entry name" value="PROTEIN_KINASE_TYR"/>
    <property type="match status" value="1"/>
</dbReference>
<comment type="caution">
    <text evidence="7">The sequence shown here is derived from an EMBL/GenBank/DDBJ whole genome shotgun (WGS) entry which is preliminary data.</text>
</comment>
<dbReference type="Proteomes" id="UP000241769">
    <property type="component" value="Unassembled WGS sequence"/>
</dbReference>
<evidence type="ECO:0000256" key="2">
    <source>
        <dbReference type="ARBA" id="ARBA00022737"/>
    </source>
</evidence>
<dbReference type="InterPro" id="IPR017441">
    <property type="entry name" value="Protein_kinase_ATP_BS"/>
</dbReference>
<dbReference type="InterPro" id="IPR032675">
    <property type="entry name" value="LRR_dom_sf"/>
</dbReference>
<evidence type="ECO:0000256" key="5">
    <source>
        <dbReference type="SAM" id="Phobius"/>
    </source>
</evidence>
<dbReference type="CDD" id="cd00192">
    <property type="entry name" value="PTKc"/>
    <property type="match status" value="1"/>
</dbReference>
<dbReference type="GO" id="GO:0005524">
    <property type="term" value="F:ATP binding"/>
    <property type="evidence" value="ECO:0007669"/>
    <property type="project" value="UniProtKB-UniRule"/>
</dbReference>
<dbReference type="PRINTS" id="PR00109">
    <property type="entry name" value="TYRKINASE"/>
</dbReference>
<evidence type="ECO:0000256" key="1">
    <source>
        <dbReference type="ARBA" id="ARBA00022614"/>
    </source>
</evidence>
<keyword evidence="1" id="KW-0433">Leucine-rich repeat</keyword>
<evidence type="ECO:0000259" key="6">
    <source>
        <dbReference type="PROSITE" id="PS50011"/>
    </source>
</evidence>
<dbReference type="InterPro" id="IPR046959">
    <property type="entry name" value="PRK1-6/SRF4-like"/>
</dbReference>
<dbReference type="PROSITE" id="PS00107">
    <property type="entry name" value="PROTEIN_KINASE_ATP"/>
    <property type="match status" value="1"/>
</dbReference>
<dbReference type="AlphaFoldDB" id="A0A2P6NPN7"/>
<dbReference type="SUPFAM" id="SSF56112">
    <property type="entry name" value="Protein kinase-like (PK-like)"/>
    <property type="match status" value="1"/>
</dbReference>
<dbReference type="EMBL" id="MDYQ01000037">
    <property type="protein sequence ID" value="PRP85913.1"/>
    <property type="molecule type" value="Genomic_DNA"/>
</dbReference>
<dbReference type="InParanoid" id="A0A2P6NPN7"/>
<evidence type="ECO:0000256" key="3">
    <source>
        <dbReference type="PROSITE-ProRule" id="PRU10141"/>
    </source>
</evidence>
<dbReference type="Gene3D" id="3.80.10.10">
    <property type="entry name" value="Ribonuclease Inhibitor"/>
    <property type="match status" value="3"/>
</dbReference>
<dbReference type="Pfam" id="PF13855">
    <property type="entry name" value="LRR_8"/>
    <property type="match status" value="1"/>
</dbReference>
<dbReference type="Pfam" id="PF00560">
    <property type="entry name" value="LRR_1"/>
    <property type="match status" value="3"/>
</dbReference>
<dbReference type="OrthoDB" id="25766at2759"/>
<keyword evidence="5" id="KW-0812">Transmembrane</keyword>
<accession>A0A2P6NPN7</accession>
<keyword evidence="2" id="KW-0677">Repeat</keyword>
<feature type="binding site" evidence="3">
    <location>
        <position position="845"/>
    </location>
    <ligand>
        <name>ATP</name>
        <dbReference type="ChEBI" id="CHEBI:30616"/>
    </ligand>
</feature>
<dbReference type="InterPro" id="IPR020635">
    <property type="entry name" value="Tyr_kinase_cat_dom"/>
</dbReference>
<feature type="region of interest" description="Disordered" evidence="4">
    <location>
        <begin position="1134"/>
        <end position="1154"/>
    </location>
</feature>
<dbReference type="PROSITE" id="PS50011">
    <property type="entry name" value="PROTEIN_KINASE_DOM"/>
    <property type="match status" value="1"/>
</dbReference>
<feature type="transmembrane region" description="Helical" evidence="5">
    <location>
        <begin position="767"/>
        <end position="791"/>
    </location>
</feature>
<keyword evidence="7" id="KW-0418">Kinase</keyword>
<evidence type="ECO:0000313" key="7">
    <source>
        <dbReference type="EMBL" id="PRP85913.1"/>
    </source>
</evidence>
<dbReference type="InterPro" id="IPR008266">
    <property type="entry name" value="Tyr_kinase_AS"/>
</dbReference>
<evidence type="ECO:0000256" key="4">
    <source>
        <dbReference type="SAM" id="MobiDB-lite"/>
    </source>
</evidence>
<dbReference type="SUPFAM" id="SSF52058">
    <property type="entry name" value="L domain-like"/>
    <property type="match status" value="2"/>
</dbReference>
<dbReference type="PANTHER" id="PTHR48007:SF4">
    <property type="entry name" value="LEUCINE-RICH REPEAT RECEPTOR-LIKE PROTEIN KINASE PXC1"/>
    <property type="match status" value="1"/>
</dbReference>
<name>A0A2P6NPN7_9EUKA</name>
<keyword evidence="3" id="KW-0547">Nucleotide-binding</keyword>
<organism evidence="7 8">
    <name type="scientific">Planoprotostelium fungivorum</name>
    <dbReference type="NCBI Taxonomy" id="1890364"/>
    <lineage>
        <taxon>Eukaryota</taxon>
        <taxon>Amoebozoa</taxon>
        <taxon>Evosea</taxon>
        <taxon>Variosea</taxon>
        <taxon>Cavosteliida</taxon>
        <taxon>Cavosteliaceae</taxon>
        <taxon>Planoprotostelium</taxon>
    </lineage>
</organism>
<dbReference type="InterPro" id="IPR001245">
    <property type="entry name" value="Ser-Thr/Tyr_kinase_cat_dom"/>
</dbReference>
<keyword evidence="8" id="KW-1185">Reference proteome</keyword>
<dbReference type="InterPro" id="IPR011009">
    <property type="entry name" value="Kinase-like_dom_sf"/>
</dbReference>
<sequence length="1154" mass="129591">MIVPEEDRIVQFLSFGHSSSGSHPRLCFIFRSRKTLLSSNEGRFDGTPAVLKKMAAINRRILFLLSFLLVETFATDRDVLYDLYRALGGDDTSYVQSLIIEGPKWRRRDNWDPSLNVTDIDSFYGVNIYSDRIYIDLNHNNLVGRLPDSIGNFSKQVVFINLSYNNISGQLPPTIRNLSSITFHHQPPLTDDLGLETFICGYNNLDGSLPDFSVMQSLLVLLLSNNQFSGPLPPLPSNITVIDFSHNELTGTISDYLSSYLALSDISLSFNFLTGEIRFDPPDDAPCTLTNLSYNQFSGSISNFIHVSRGKICVITDLATLDISHNHLTGHFELDLSQYESFQALTYIDLSYNAIESTIPQELFVYTLQYIDLSHNRLNGSIPGIISYQSIHLRSLFLNDNALSGDIPVSIVSLYQLQYLSLSHNHLTCPDLSILNDLTNLQLLDLSVNDIQSTLNGSISSLVNLYSFNVSHNRIEGVFPAAQVAALQLLSFDVSHNLLMGQVLPFRPTLEILDISSNKFDGSTTWITSLLSIYDLNISHNQFTGNFPTLPRLITLLDVSHNSLSGSLPPLSNSSYPLLNTLYADHNQFTGYVEDLSPLTHLKRIDISNNHLHYAFDVHFNANTSFCDFRANSFECPLSWDIVVLCGANCTTVDFNSSRVILTMALNFDEFSTASFITQFAKDVNISSSRLSIHSVERGSVIMDVTIEPPSQLSVNEPSSYFLISQLYACTSQYFSSCPYPKLAQYNITEVQQYYPPSTTEGLSRGAIAGIVIGAVCFAAIVVSVVVLFVWRRRKNRKSDENSPEVPDILDGIMLANVKMGNIVGAGNFGDVYRGTWNGVEVALKGIREKDNLIKFKEEIRLLHKLNHPNVVRLWGLHDNGSQIFMVLQWAELGSLDQLFRKASWSDRLSNVDLVCMVHDVCKGLMYLQNRHILHRDLAVRNLLVDGMQHISDFGLSKENDTYEATSKTIPYRWSAPEVLKDRRSTMASDLWSFGVVVWEIFSMGRIPYIHLSNLQVIKFVEEGNRLEKPERCPPAIWDIVSSCWENDPTLRTPITQIYEDLLAAYPEISERRSPLLNRNPSVLRTEDSRSNLRGRIARVFSRVPNDAPPAAVNIVTPSGYAHEEATQTNFNGGTYEMVENPTQTKSQPAYVYG</sequence>
<keyword evidence="7" id="KW-0808">Transferase</keyword>
<dbReference type="Gene3D" id="1.10.510.10">
    <property type="entry name" value="Transferase(Phosphotransferase) domain 1"/>
    <property type="match status" value="1"/>
</dbReference>
<keyword evidence="3" id="KW-0067">ATP-binding</keyword>
<keyword evidence="5" id="KW-1133">Transmembrane helix</keyword>
<dbReference type="SMART" id="SM00219">
    <property type="entry name" value="TyrKc"/>
    <property type="match status" value="1"/>
</dbReference>
<keyword evidence="7" id="KW-0675">Receptor</keyword>
<proteinExistence type="predicted"/>
<feature type="domain" description="Protein kinase" evidence="6">
    <location>
        <begin position="818"/>
        <end position="1069"/>
    </location>
</feature>
<evidence type="ECO:0000313" key="8">
    <source>
        <dbReference type="Proteomes" id="UP000241769"/>
    </source>
</evidence>
<dbReference type="STRING" id="1890364.A0A2P6NPN7"/>
<reference evidence="7 8" key="1">
    <citation type="journal article" date="2018" name="Genome Biol. Evol.">
        <title>Multiple Roots of Fruiting Body Formation in Amoebozoa.</title>
        <authorList>
            <person name="Hillmann F."/>
            <person name="Forbes G."/>
            <person name="Novohradska S."/>
            <person name="Ferling I."/>
            <person name="Riege K."/>
            <person name="Groth M."/>
            <person name="Westermann M."/>
            <person name="Marz M."/>
            <person name="Spaller T."/>
            <person name="Winckler T."/>
            <person name="Schaap P."/>
            <person name="Glockner G."/>
        </authorList>
    </citation>
    <scope>NUCLEOTIDE SEQUENCE [LARGE SCALE GENOMIC DNA]</scope>
    <source>
        <strain evidence="7 8">Jena</strain>
    </source>
</reference>
<dbReference type="InterPro" id="IPR000719">
    <property type="entry name" value="Prot_kinase_dom"/>
</dbReference>
<protein>
    <submittedName>
        <fullName evidence="7">Putative LRR receptor-like serine/threonine-protein kinase</fullName>
    </submittedName>
</protein>
<dbReference type="GO" id="GO:0004713">
    <property type="term" value="F:protein tyrosine kinase activity"/>
    <property type="evidence" value="ECO:0007669"/>
    <property type="project" value="InterPro"/>
</dbReference>